<evidence type="ECO:0000313" key="2">
    <source>
        <dbReference type="EnsemblPlants" id="OB0339G10010.1"/>
    </source>
</evidence>
<dbReference type="InterPro" id="IPR002182">
    <property type="entry name" value="NB-ARC"/>
</dbReference>
<dbReference type="SUPFAM" id="SSF52540">
    <property type="entry name" value="P-loop containing nucleoside triphosphate hydrolases"/>
    <property type="match status" value="1"/>
</dbReference>
<accession>J3LIW7</accession>
<organism evidence="2">
    <name type="scientific">Oryza brachyantha</name>
    <name type="common">malo sina</name>
    <dbReference type="NCBI Taxonomy" id="4533"/>
    <lineage>
        <taxon>Eukaryota</taxon>
        <taxon>Viridiplantae</taxon>
        <taxon>Streptophyta</taxon>
        <taxon>Embryophyta</taxon>
        <taxon>Tracheophyta</taxon>
        <taxon>Spermatophyta</taxon>
        <taxon>Magnoliopsida</taxon>
        <taxon>Liliopsida</taxon>
        <taxon>Poales</taxon>
        <taxon>Poaceae</taxon>
        <taxon>BOP clade</taxon>
        <taxon>Oryzoideae</taxon>
        <taxon>Oryzeae</taxon>
        <taxon>Oryzinae</taxon>
        <taxon>Oryza</taxon>
    </lineage>
</organism>
<dbReference type="PRINTS" id="PR00364">
    <property type="entry name" value="DISEASERSIST"/>
</dbReference>
<dbReference type="STRING" id="4533.J3LIW7"/>
<dbReference type="AlphaFoldDB" id="J3LIW7"/>
<keyword evidence="3" id="KW-1185">Reference proteome</keyword>
<dbReference type="GO" id="GO:0043531">
    <property type="term" value="F:ADP binding"/>
    <property type="evidence" value="ECO:0007669"/>
    <property type="project" value="InterPro"/>
</dbReference>
<dbReference type="InterPro" id="IPR027417">
    <property type="entry name" value="P-loop_NTPase"/>
</dbReference>
<dbReference type="HOGENOM" id="CLU_126357_0_0_1"/>
<feature type="domain" description="NB-ARC" evidence="1">
    <location>
        <begin position="37"/>
        <end position="184"/>
    </location>
</feature>
<dbReference type="Proteomes" id="UP000006038">
    <property type="component" value="Unassembled WGS sequence"/>
</dbReference>
<dbReference type="EnsemblPlants" id="OB0339G10010.1">
    <property type="protein sequence ID" value="OB0339G10010.1"/>
    <property type="gene ID" value="OB0339G10010"/>
</dbReference>
<dbReference type="Gramene" id="OB0339G10010.1">
    <property type="protein sequence ID" value="OB0339G10010.1"/>
    <property type="gene ID" value="OB0339G10010"/>
</dbReference>
<evidence type="ECO:0000259" key="1">
    <source>
        <dbReference type="Pfam" id="PF00931"/>
    </source>
</evidence>
<reference evidence="2" key="1">
    <citation type="submission" date="2015-06" db="UniProtKB">
        <authorList>
            <consortium name="EnsemblPlants"/>
        </authorList>
    </citation>
    <scope>IDENTIFICATION</scope>
</reference>
<dbReference type="Gene3D" id="3.40.50.300">
    <property type="entry name" value="P-loop containing nucleotide triphosphate hydrolases"/>
    <property type="match status" value="1"/>
</dbReference>
<protein>
    <recommendedName>
        <fullName evidence="1">NB-ARC domain-containing protein</fullName>
    </recommendedName>
</protein>
<sequence>MDSTKLTDVETMVATLEESQLIGRVKEKSDIMKLITNQASHQRSHVVSIWGMGGLGKTTLVQDIYRSPEIGRIFDKRACITVMRPFNSGKLVESIAKQFGDENEKDLAKLLEGSKRYLVVLDDLWSTKEWDDMMLCLPSPSTVARCIIVTTREENIAMHCSEERNIYKLSGLKHDQARHLFTKK</sequence>
<dbReference type="Pfam" id="PF00931">
    <property type="entry name" value="NB-ARC"/>
    <property type="match status" value="1"/>
</dbReference>
<name>J3LIW7_ORYBR</name>
<dbReference type="PANTHER" id="PTHR36766:SF30">
    <property type="entry name" value="TIR-NBS TYPE DISEASE RESISTANCE PROTEIN-RELATED"/>
    <property type="match status" value="1"/>
</dbReference>
<evidence type="ECO:0000313" key="3">
    <source>
        <dbReference type="Proteomes" id="UP000006038"/>
    </source>
</evidence>
<dbReference type="eggNOG" id="KOG4658">
    <property type="taxonomic scope" value="Eukaryota"/>
</dbReference>
<dbReference type="PANTHER" id="PTHR36766">
    <property type="entry name" value="PLANT BROAD-SPECTRUM MILDEW RESISTANCE PROTEIN RPW8"/>
    <property type="match status" value="1"/>
</dbReference>
<proteinExistence type="predicted"/>